<proteinExistence type="inferred from homology"/>
<feature type="domain" description="Glycine transporter" evidence="8">
    <location>
        <begin position="95"/>
        <end position="169"/>
    </location>
</feature>
<keyword evidence="5 7" id="KW-1133">Transmembrane helix</keyword>
<evidence type="ECO:0000256" key="2">
    <source>
        <dbReference type="ARBA" id="ARBA00008193"/>
    </source>
</evidence>
<dbReference type="Pfam" id="PF03458">
    <property type="entry name" value="Gly_transporter"/>
    <property type="match status" value="2"/>
</dbReference>
<dbReference type="PANTHER" id="PTHR30506:SF3">
    <property type="entry name" value="UPF0126 INNER MEMBRANE PROTEIN YADS-RELATED"/>
    <property type="match status" value="1"/>
</dbReference>
<evidence type="ECO:0000256" key="5">
    <source>
        <dbReference type="ARBA" id="ARBA00022989"/>
    </source>
</evidence>
<comment type="subcellular location">
    <subcellularLocation>
        <location evidence="1">Cell membrane</location>
        <topology evidence="1">Multi-pass membrane protein</topology>
    </subcellularLocation>
</comment>
<gene>
    <name evidence="9" type="ORF">H9784_10010</name>
</gene>
<feature type="transmembrane region" description="Helical" evidence="7">
    <location>
        <begin position="112"/>
        <end position="134"/>
    </location>
</feature>
<feature type="transmembrane region" description="Helical" evidence="7">
    <location>
        <begin position="154"/>
        <end position="183"/>
    </location>
</feature>
<dbReference type="PANTHER" id="PTHR30506">
    <property type="entry name" value="INNER MEMBRANE PROTEIN"/>
    <property type="match status" value="1"/>
</dbReference>
<evidence type="ECO:0000313" key="9">
    <source>
        <dbReference type="EMBL" id="HJA79880.1"/>
    </source>
</evidence>
<reference evidence="9" key="1">
    <citation type="journal article" date="2021" name="PeerJ">
        <title>Extensive microbial diversity within the chicken gut microbiome revealed by metagenomics and culture.</title>
        <authorList>
            <person name="Gilroy R."/>
            <person name="Ravi A."/>
            <person name="Getino M."/>
            <person name="Pursley I."/>
            <person name="Horton D.L."/>
            <person name="Alikhan N.F."/>
            <person name="Baker D."/>
            <person name="Gharbi K."/>
            <person name="Hall N."/>
            <person name="Watson M."/>
            <person name="Adriaenssens E.M."/>
            <person name="Foster-Nyarko E."/>
            <person name="Jarju S."/>
            <person name="Secka A."/>
            <person name="Antonio M."/>
            <person name="Oren A."/>
            <person name="Chaudhuri R.R."/>
            <person name="La Ragione R."/>
            <person name="Hildebrand F."/>
            <person name="Pallen M.J."/>
        </authorList>
    </citation>
    <scope>NUCLEOTIDE SEQUENCE</scope>
    <source>
        <strain evidence="9">5032</strain>
    </source>
</reference>
<keyword evidence="3" id="KW-1003">Cell membrane</keyword>
<accession>A0A9D2HN09</accession>
<feature type="transmembrane region" description="Helical" evidence="7">
    <location>
        <begin position="6"/>
        <end position="23"/>
    </location>
</feature>
<comment type="similarity">
    <text evidence="2">Belongs to the UPF0126 family.</text>
</comment>
<evidence type="ECO:0000256" key="7">
    <source>
        <dbReference type="SAM" id="Phobius"/>
    </source>
</evidence>
<feature type="transmembrane region" description="Helical" evidence="7">
    <location>
        <begin position="61"/>
        <end position="81"/>
    </location>
</feature>
<feature type="transmembrane region" description="Helical" evidence="7">
    <location>
        <begin position="30"/>
        <end position="49"/>
    </location>
</feature>
<feature type="domain" description="Glycine transporter" evidence="8">
    <location>
        <begin position="6"/>
        <end position="80"/>
    </location>
</feature>
<evidence type="ECO:0000256" key="4">
    <source>
        <dbReference type="ARBA" id="ARBA00022692"/>
    </source>
</evidence>
<evidence type="ECO:0000256" key="1">
    <source>
        <dbReference type="ARBA" id="ARBA00004651"/>
    </source>
</evidence>
<evidence type="ECO:0000313" key="10">
    <source>
        <dbReference type="Proteomes" id="UP000823821"/>
    </source>
</evidence>
<comment type="caution">
    <text evidence="9">The sequence shown here is derived from an EMBL/GenBank/DDBJ whole genome shotgun (WGS) entry which is preliminary data.</text>
</comment>
<evidence type="ECO:0000256" key="6">
    <source>
        <dbReference type="ARBA" id="ARBA00023136"/>
    </source>
</evidence>
<dbReference type="GO" id="GO:0005886">
    <property type="term" value="C:plasma membrane"/>
    <property type="evidence" value="ECO:0007669"/>
    <property type="project" value="UniProtKB-SubCell"/>
</dbReference>
<name>A0A9D2HN09_9BACT</name>
<reference evidence="9" key="2">
    <citation type="submission" date="2021-04" db="EMBL/GenBank/DDBJ databases">
        <authorList>
            <person name="Gilroy R."/>
        </authorList>
    </citation>
    <scope>NUCLEOTIDE SEQUENCE</scope>
    <source>
        <strain evidence="9">5032</strain>
    </source>
</reference>
<keyword evidence="6 7" id="KW-0472">Membrane</keyword>
<dbReference type="InterPro" id="IPR005115">
    <property type="entry name" value="Gly_transporter"/>
</dbReference>
<sequence length="201" mass="21807">MNIGIWVDWICIGAFAMSGVFAARDRKAELDLFGVVVVAVLTAIGGGTLRDIILQTPVFWLTARDQIYCPILVGVLGFFLTRSRRHHRLDRPVAMLDAVGLAYFTVMGTQKALLLGAAPFIAVLMGLMTGVSGGMMRDAYTGQVPYVMRRNTDIYATTSLLGGVVVVLLPGSLGLWLGGLVCFGLRMAAIRWKVCLPSARW</sequence>
<protein>
    <submittedName>
        <fullName evidence="9">Trimeric intracellular cation channel family protein</fullName>
    </submittedName>
</protein>
<keyword evidence="4 7" id="KW-0812">Transmembrane</keyword>
<evidence type="ECO:0000256" key="3">
    <source>
        <dbReference type="ARBA" id="ARBA00022475"/>
    </source>
</evidence>
<dbReference type="EMBL" id="DWZD01000052">
    <property type="protein sequence ID" value="HJA79880.1"/>
    <property type="molecule type" value="Genomic_DNA"/>
</dbReference>
<evidence type="ECO:0000259" key="8">
    <source>
        <dbReference type="Pfam" id="PF03458"/>
    </source>
</evidence>
<organism evidence="9 10">
    <name type="scientific">Candidatus Desulfovibrio intestinavium</name>
    <dbReference type="NCBI Taxonomy" id="2838534"/>
    <lineage>
        <taxon>Bacteria</taxon>
        <taxon>Pseudomonadati</taxon>
        <taxon>Thermodesulfobacteriota</taxon>
        <taxon>Desulfovibrionia</taxon>
        <taxon>Desulfovibrionales</taxon>
        <taxon>Desulfovibrionaceae</taxon>
        <taxon>Desulfovibrio</taxon>
    </lineage>
</organism>
<dbReference type="Proteomes" id="UP000823821">
    <property type="component" value="Unassembled WGS sequence"/>
</dbReference>
<dbReference type="AlphaFoldDB" id="A0A9D2HN09"/>